<dbReference type="Proteomes" id="UP001186974">
    <property type="component" value="Unassembled WGS sequence"/>
</dbReference>
<evidence type="ECO:0000313" key="1">
    <source>
        <dbReference type="EMBL" id="KAK3065973.1"/>
    </source>
</evidence>
<organism evidence="1 2">
    <name type="scientific">Coniosporium uncinatum</name>
    <dbReference type="NCBI Taxonomy" id="93489"/>
    <lineage>
        <taxon>Eukaryota</taxon>
        <taxon>Fungi</taxon>
        <taxon>Dikarya</taxon>
        <taxon>Ascomycota</taxon>
        <taxon>Pezizomycotina</taxon>
        <taxon>Dothideomycetes</taxon>
        <taxon>Dothideomycetes incertae sedis</taxon>
        <taxon>Coniosporium</taxon>
    </lineage>
</organism>
<comment type="caution">
    <text evidence="1">The sequence shown here is derived from an EMBL/GenBank/DDBJ whole genome shotgun (WGS) entry which is preliminary data.</text>
</comment>
<proteinExistence type="predicted"/>
<feature type="non-terminal residue" evidence="1">
    <location>
        <position position="115"/>
    </location>
</feature>
<gene>
    <name evidence="1" type="ORF">LTS18_002174</name>
</gene>
<accession>A0ACC3DEE2</accession>
<name>A0ACC3DEE2_9PEZI</name>
<dbReference type="EMBL" id="JAWDJW010006088">
    <property type="protein sequence ID" value="KAK3065973.1"/>
    <property type="molecule type" value="Genomic_DNA"/>
</dbReference>
<sequence length="115" mass="12342">MGWIPNAMNGFGLLLLAHAVYSAYEHSLLTSSSPTLANQALPTDITIETLSSILILCAGIVMGSPALKPIAWSVWAKDAEAEEKNMDRRRERLGTGTDVQGSVGNPFSGLEERRG</sequence>
<protein>
    <submittedName>
        <fullName evidence="1">Uncharacterized protein</fullName>
    </submittedName>
</protein>
<keyword evidence="2" id="KW-1185">Reference proteome</keyword>
<reference evidence="1" key="1">
    <citation type="submission" date="2024-09" db="EMBL/GenBank/DDBJ databases">
        <title>Black Yeasts Isolated from many extreme environments.</title>
        <authorList>
            <person name="Coleine C."/>
            <person name="Stajich J.E."/>
            <person name="Selbmann L."/>
        </authorList>
    </citation>
    <scope>NUCLEOTIDE SEQUENCE</scope>
    <source>
        <strain evidence="1">CCFEE 5737</strain>
    </source>
</reference>
<evidence type="ECO:0000313" key="2">
    <source>
        <dbReference type="Proteomes" id="UP001186974"/>
    </source>
</evidence>